<comment type="caution">
    <text evidence="1">The sequence shown here is derived from an EMBL/GenBank/DDBJ whole genome shotgun (WGS) entry which is preliminary data.</text>
</comment>
<sequence length="26" mass="3308">MQRIYYFLDMLVLQYRPKVEENEVTE</sequence>
<name>A0A4S3JNJ4_9EURO</name>
<accession>A0A4S3JNJ4</accession>
<evidence type="ECO:0000313" key="2">
    <source>
        <dbReference type="Proteomes" id="UP000308092"/>
    </source>
</evidence>
<reference evidence="1 2" key="1">
    <citation type="submission" date="2019-03" db="EMBL/GenBank/DDBJ databases">
        <title>The genome sequence of a newly discovered highly antifungal drug resistant Aspergillus species, Aspergillus tanneri NIH 1004.</title>
        <authorList>
            <person name="Mounaud S."/>
            <person name="Singh I."/>
            <person name="Joardar V."/>
            <person name="Pakala S."/>
            <person name="Pakala S."/>
            <person name="Venepally P."/>
            <person name="Hoover J."/>
            <person name="Nierman W."/>
            <person name="Chung J."/>
            <person name="Losada L."/>
        </authorList>
    </citation>
    <scope>NUCLEOTIDE SEQUENCE [LARGE SCALE GENOMIC DNA]</scope>
    <source>
        <strain evidence="1 2">NIH1004</strain>
    </source>
</reference>
<dbReference type="VEuPathDB" id="FungiDB:EYZ11_003292"/>
<keyword evidence="2" id="KW-1185">Reference proteome</keyword>
<proteinExistence type="predicted"/>
<organism evidence="1 2">
    <name type="scientific">Aspergillus tanneri</name>
    <dbReference type="NCBI Taxonomy" id="1220188"/>
    <lineage>
        <taxon>Eukaryota</taxon>
        <taxon>Fungi</taxon>
        <taxon>Dikarya</taxon>
        <taxon>Ascomycota</taxon>
        <taxon>Pezizomycotina</taxon>
        <taxon>Eurotiomycetes</taxon>
        <taxon>Eurotiomycetidae</taxon>
        <taxon>Eurotiales</taxon>
        <taxon>Aspergillaceae</taxon>
        <taxon>Aspergillus</taxon>
        <taxon>Aspergillus subgen. Circumdati</taxon>
    </lineage>
</organism>
<gene>
    <name evidence="1" type="ORF">EYZ11_003292</name>
</gene>
<evidence type="ECO:0000313" key="1">
    <source>
        <dbReference type="EMBL" id="THC97239.1"/>
    </source>
</evidence>
<dbReference type="AlphaFoldDB" id="A0A4S3JNJ4"/>
<dbReference type="EMBL" id="SOSA01000082">
    <property type="protein sequence ID" value="THC97239.1"/>
    <property type="molecule type" value="Genomic_DNA"/>
</dbReference>
<dbReference type="Proteomes" id="UP000308092">
    <property type="component" value="Unassembled WGS sequence"/>
</dbReference>
<protein>
    <submittedName>
        <fullName evidence="1">Uncharacterized protein</fullName>
    </submittedName>
</protein>